<evidence type="ECO:0000313" key="7">
    <source>
        <dbReference type="EMBL" id="MFB9993908.1"/>
    </source>
</evidence>
<proteinExistence type="inferred from homology"/>
<dbReference type="Gene3D" id="3.30.420.40">
    <property type="match status" value="2"/>
</dbReference>
<organism evidence="7 8">
    <name type="scientific">Deinococcus oregonensis</name>
    <dbReference type="NCBI Taxonomy" id="1805970"/>
    <lineage>
        <taxon>Bacteria</taxon>
        <taxon>Thermotogati</taxon>
        <taxon>Deinococcota</taxon>
        <taxon>Deinococci</taxon>
        <taxon>Deinococcales</taxon>
        <taxon>Deinococcaceae</taxon>
        <taxon>Deinococcus</taxon>
    </lineage>
</organism>
<dbReference type="EC" id="2.7.1.12" evidence="7"/>
<dbReference type="PROSITE" id="PS00445">
    <property type="entry name" value="FGGY_KINASES_2"/>
    <property type="match status" value="1"/>
</dbReference>
<evidence type="ECO:0000256" key="1">
    <source>
        <dbReference type="ARBA" id="ARBA00009156"/>
    </source>
</evidence>
<dbReference type="InterPro" id="IPR043129">
    <property type="entry name" value="ATPase_NBD"/>
</dbReference>
<evidence type="ECO:0000259" key="5">
    <source>
        <dbReference type="Pfam" id="PF00370"/>
    </source>
</evidence>
<keyword evidence="8" id="KW-1185">Reference proteome</keyword>
<dbReference type="SUPFAM" id="SSF53067">
    <property type="entry name" value="Actin-like ATPase domain"/>
    <property type="match status" value="2"/>
</dbReference>
<dbReference type="Pfam" id="PF00370">
    <property type="entry name" value="FGGY_N"/>
    <property type="match status" value="1"/>
</dbReference>
<evidence type="ECO:0000256" key="2">
    <source>
        <dbReference type="ARBA" id="ARBA00022679"/>
    </source>
</evidence>
<comment type="caution">
    <text evidence="7">The sequence shown here is derived from an EMBL/GenBank/DDBJ whole genome shotgun (WGS) entry which is preliminary data.</text>
</comment>
<evidence type="ECO:0000256" key="4">
    <source>
        <dbReference type="RuleBase" id="RU003733"/>
    </source>
</evidence>
<dbReference type="EMBL" id="JBHLYR010000058">
    <property type="protein sequence ID" value="MFB9993908.1"/>
    <property type="molecule type" value="Genomic_DNA"/>
</dbReference>
<gene>
    <name evidence="7" type="ORF">ACFFLM_18295</name>
</gene>
<feature type="domain" description="Carbohydrate kinase FGGY C-terminal" evidence="6">
    <location>
        <begin position="252"/>
        <end position="438"/>
    </location>
</feature>
<dbReference type="InterPro" id="IPR000577">
    <property type="entry name" value="Carb_kinase_FGGY"/>
</dbReference>
<keyword evidence="3 4" id="KW-0418">Kinase</keyword>
<dbReference type="GO" id="GO:0046316">
    <property type="term" value="F:gluconokinase activity"/>
    <property type="evidence" value="ECO:0007669"/>
    <property type="project" value="UniProtKB-EC"/>
</dbReference>
<dbReference type="InterPro" id="IPR050406">
    <property type="entry name" value="FGGY_Carb_Kinase"/>
</dbReference>
<dbReference type="CDD" id="cd07770">
    <property type="entry name" value="ASKHA_NBD_FGGY_GntK"/>
    <property type="match status" value="1"/>
</dbReference>
<comment type="similarity">
    <text evidence="1 4">Belongs to the FGGY kinase family.</text>
</comment>
<evidence type="ECO:0000313" key="8">
    <source>
        <dbReference type="Proteomes" id="UP001589733"/>
    </source>
</evidence>
<dbReference type="Pfam" id="PF02782">
    <property type="entry name" value="FGGY_C"/>
    <property type="match status" value="1"/>
</dbReference>
<evidence type="ECO:0000259" key="6">
    <source>
        <dbReference type="Pfam" id="PF02782"/>
    </source>
</evidence>
<dbReference type="PIRSF" id="PIRSF000538">
    <property type="entry name" value="GlpK"/>
    <property type="match status" value="1"/>
</dbReference>
<dbReference type="PANTHER" id="PTHR43095">
    <property type="entry name" value="SUGAR KINASE"/>
    <property type="match status" value="1"/>
</dbReference>
<sequence length="490" mass="50987">MNTGVVIGLDLGTTAVKAVALDERGEVVARTTGGYALHSGADGSAVQDAEEVIAAALEALASLAGSLGDAPVLALVPSAAMHSLVLLDTAGTVLAPALTWADSRPAATLPSLREVMNPASCYAQTGCPLQAPYHPARLWWLRHHQPELWPRCARFVSLTDLLLYRLTGEWATSVGLASTTGLWNLQTGVWDAGMLETLGIGAGQLPPVYDAQTKVGSVQTGPLKGVTVLAGSSDGALANLGVDPTRLGHSVVTVGTSGAVRRLGPVPSLDPQAQTWSYRLDRVTHLSGGAINNGGLLLDWVRRQWYGDLSTEEGFGRLWSDAGLIPAGAGGLTLLPYLTGERSPHWRNDLSATLHGLQLHHTRAHVARAALEALAFSIKQVWERGQSPAAAALSQTVYSTGGLAAEPLWNSVLASVLGVPVQASEVADASAVGAALLGHDQAGHASSTALLLAARAGAAFPIAPDPAQLHALQEARQRWQSLYALLYGEG</sequence>
<dbReference type="InterPro" id="IPR018485">
    <property type="entry name" value="FGGY_C"/>
</dbReference>
<dbReference type="PANTHER" id="PTHR43095:SF2">
    <property type="entry name" value="GLUCONOKINASE"/>
    <property type="match status" value="1"/>
</dbReference>
<protein>
    <submittedName>
        <fullName evidence="7">Gluconokinase</fullName>
        <ecNumber evidence="7">2.7.1.12</ecNumber>
    </submittedName>
</protein>
<feature type="domain" description="Carbohydrate kinase FGGY N-terminal" evidence="5">
    <location>
        <begin position="6"/>
        <end position="241"/>
    </location>
</feature>
<evidence type="ECO:0000256" key="3">
    <source>
        <dbReference type="ARBA" id="ARBA00022777"/>
    </source>
</evidence>
<reference evidence="7 8" key="1">
    <citation type="submission" date="2024-09" db="EMBL/GenBank/DDBJ databases">
        <authorList>
            <person name="Sun Q."/>
            <person name="Mori K."/>
        </authorList>
    </citation>
    <scope>NUCLEOTIDE SEQUENCE [LARGE SCALE GENOMIC DNA]</scope>
    <source>
        <strain evidence="7 8">JCM 13503</strain>
    </source>
</reference>
<dbReference type="InterPro" id="IPR018483">
    <property type="entry name" value="Carb_kinase_FGGY_CS"/>
</dbReference>
<accession>A0ABV6B681</accession>
<name>A0ABV6B681_9DEIO</name>
<dbReference type="RefSeq" id="WP_380013664.1">
    <property type="nucleotide sequence ID" value="NZ_JBHLYR010000058.1"/>
</dbReference>
<dbReference type="Proteomes" id="UP001589733">
    <property type="component" value="Unassembled WGS sequence"/>
</dbReference>
<keyword evidence="2 4" id="KW-0808">Transferase</keyword>
<dbReference type="InterPro" id="IPR018484">
    <property type="entry name" value="FGGY_N"/>
</dbReference>